<feature type="region of interest" description="Disordered" evidence="1">
    <location>
        <begin position="54"/>
        <end position="81"/>
    </location>
</feature>
<name>A0A6A4LMR6_9ERIC</name>
<keyword evidence="2" id="KW-0732">Signal</keyword>
<feature type="signal peptide" evidence="2">
    <location>
        <begin position="1"/>
        <end position="24"/>
    </location>
</feature>
<sequence length="181" mass="19953">MGGKPCVVMFYLIMVLLLLEENNMWHFQAMIIATESPTPQPQPTGNFPMYGATPGSLHPQGHNARRDARKRRTRSRACSSAKNAAPSACAYPQEPTATSSFALATIIGRPREEDPNALEQPFSLFHVENRLLSSIQDFTSYDCRGISANEYALQRKTTLMPKLPEAALQLASAGYSVEHPS</sequence>
<comment type="caution">
    <text evidence="3">The sequence shown here is derived from an EMBL/GenBank/DDBJ whole genome shotgun (WGS) entry which is preliminary data.</text>
</comment>
<evidence type="ECO:0000256" key="1">
    <source>
        <dbReference type="SAM" id="MobiDB-lite"/>
    </source>
</evidence>
<evidence type="ECO:0000313" key="4">
    <source>
        <dbReference type="Proteomes" id="UP000428333"/>
    </source>
</evidence>
<keyword evidence="4" id="KW-1185">Reference proteome</keyword>
<gene>
    <name evidence="3" type="ORF">C3L33_12184</name>
</gene>
<organism evidence="3 4">
    <name type="scientific">Rhododendron williamsianum</name>
    <dbReference type="NCBI Taxonomy" id="262921"/>
    <lineage>
        <taxon>Eukaryota</taxon>
        <taxon>Viridiplantae</taxon>
        <taxon>Streptophyta</taxon>
        <taxon>Embryophyta</taxon>
        <taxon>Tracheophyta</taxon>
        <taxon>Spermatophyta</taxon>
        <taxon>Magnoliopsida</taxon>
        <taxon>eudicotyledons</taxon>
        <taxon>Gunneridae</taxon>
        <taxon>Pentapetalae</taxon>
        <taxon>asterids</taxon>
        <taxon>Ericales</taxon>
        <taxon>Ericaceae</taxon>
        <taxon>Ericoideae</taxon>
        <taxon>Rhodoreae</taxon>
        <taxon>Rhododendron</taxon>
    </lineage>
</organism>
<dbReference type="AlphaFoldDB" id="A0A6A4LMR6"/>
<feature type="chain" id="PRO_5025417935" evidence="2">
    <location>
        <begin position="25"/>
        <end position="181"/>
    </location>
</feature>
<evidence type="ECO:0000313" key="3">
    <source>
        <dbReference type="EMBL" id="KAE9455907.1"/>
    </source>
</evidence>
<reference evidence="3 4" key="1">
    <citation type="journal article" date="2019" name="Genome Biol. Evol.">
        <title>The Rhododendron genome and chromosomal organization provide insight into shared whole-genome duplications across the heath family (Ericaceae).</title>
        <authorList>
            <person name="Soza V.L."/>
            <person name="Lindsley D."/>
            <person name="Waalkes A."/>
            <person name="Ramage E."/>
            <person name="Patwardhan R.P."/>
            <person name="Burton J.N."/>
            <person name="Adey A."/>
            <person name="Kumar A."/>
            <person name="Qiu R."/>
            <person name="Shendure J."/>
            <person name="Hall B."/>
        </authorList>
    </citation>
    <scope>NUCLEOTIDE SEQUENCE [LARGE SCALE GENOMIC DNA]</scope>
    <source>
        <strain evidence="3">RSF 1966-606</strain>
    </source>
</reference>
<dbReference type="EMBL" id="QEFC01001777">
    <property type="protein sequence ID" value="KAE9455907.1"/>
    <property type="molecule type" value="Genomic_DNA"/>
</dbReference>
<proteinExistence type="predicted"/>
<evidence type="ECO:0000256" key="2">
    <source>
        <dbReference type="SAM" id="SignalP"/>
    </source>
</evidence>
<protein>
    <submittedName>
        <fullName evidence="3">Uncharacterized protein</fullName>
    </submittedName>
</protein>
<dbReference type="Proteomes" id="UP000428333">
    <property type="component" value="Linkage Group LG07"/>
</dbReference>
<dbReference type="OrthoDB" id="1686449at2759"/>
<accession>A0A6A4LMR6</accession>
<feature type="non-terminal residue" evidence="3">
    <location>
        <position position="1"/>
    </location>
</feature>